<keyword evidence="4" id="KW-0804">Transcription</keyword>
<reference evidence="8" key="1">
    <citation type="journal article" date="2024" name="Nature">
        <title>Anoxygenic phototroph of the Chloroflexota uses a type I reaction centre.</title>
        <authorList>
            <person name="Tsuji J.M."/>
            <person name="Shaw N.A."/>
            <person name="Nagashima S."/>
            <person name="Venkiteswaran J.J."/>
            <person name="Schiff S.L."/>
            <person name="Watanabe T."/>
            <person name="Fukui M."/>
            <person name="Hanada S."/>
            <person name="Tank M."/>
            <person name="Neufeld J.D."/>
        </authorList>
    </citation>
    <scope>NUCLEOTIDE SEQUENCE</scope>
    <source>
        <strain evidence="8">L227-S17</strain>
    </source>
</reference>
<dbReference type="PRINTS" id="PR00038">
    <property type="entry name" value="HTHLUXR"/>
</dbReference>
<evidence type="ECO:0000259" key="6">
    <source>
        <dbReference type="PROSITE" id="PS50043"/>
    </source>
</evidence>
<feature type="domain" description="Response regulatory" evidence="7">
    <location>
        <begin position="25"/>
        <end position="141"/>
    </location>
</feature>
<dbReference type="SUPFAM" id="SSF46894">
    <property type="entry name" value="C-terminal effector domain of the bipartite response regulators"/>
    <property type="match status" value="1"/>
</dbReference>
<dbReference type="RefSeq" id="WP_341469115.1">
    <property type="nucleotide sequence ID" value="NZ_CP128399.1"/>
</dbReference>
<keyword evidence="2" id="KW-0805">Transcription regulation</keyword>
<name>A0ABY9B2C3_9CHLR</name>
<dbReference type="SUPFAM" id="SSF52172">
    <property type="entry name" value="CheY-like"/>
    <property type="match status" value="1"/>
</dbReference>
<dbReference type="CDD" id="cd17535">
    <property type="entry name" value="REC_NarL-like"/>
    <property type="match status" value="1"/>
</dbReference>
<accession>A0ABY9B2C3</accession>
<dbReference type="Pfam" id="PF00072">
    <property type="entry name" value="Response_reg"/>
    <property type="match status" value="1"/>
</dbReference>
<proteinExistence type="predicted"/>
<dbReference type="SMART" id="SM00448">
    <property type="entry name" value="REC"/>
    <property type="match status" value="1"/>
</dbReference>
<dbReference type="InterPro" id="IPR001789">
    <property type="entry name" value="Sig_transdc_resp-reg_receiver"/>
</dbReference>
<dbReference type="PANTHER" id="PTHR43214:SF41">
    <property type="entry name" value="NITRATE_NITRITE RESPONSE REGULATOR PROTEIN NARP"/>
    <property type="match status" value="1"/>
</dbReference>
<evidence type="ECO:0000256" key="2">
    <source>
        <dbReference type="ARBA" id="ARBA00023015"/>
    </source>
</evidence>
<evidence type="ECO:0000256" key="4">
    <source>
        <dbReference type="ARBA" id="ARBA00023163"/>
    </source>
</evidence>
<dbReference type="SMART" id="SM00421">
    <property type="entry name" value="HTH_LUXR"/>
    <property type="match status" value="1"/>
</dbReference>
<dbReference type="InterPro" id="IPR011006">
    <property type="entry name" value="CheY-like_superfamily"/>
</dbReference>
<dbReference type="InterPro" id="IPR039420">
    <property type="entry name" value="WalR-like"/>
</dbReference>
<dbReference type="Proteomes" id="UP001431572">
    <property type="component" value="Chromosome 1"/>
</dbReference>
<evidence type="ECO:0000313" key="8">
    <source>
        <dbReference type="EMBL" id="WJW67216.1"/>
    </source>
</evidence>
<dbReference type="PANTHER" id="PTHR43214">
    <property type="entry name" value="TWO-COMPONENT RESPONSE REGULATOR"/>
    <property type="match status" value="1"/>
</dbReference>
<dbReference type="PROSITE" id="PS00622">
    <property type="entry name" value="HTH_LUXR_1"/>
    <property type="match status" value="1"/>
</dbReference>
<dbReference type="PROSITE" id="PS50110">
    <property type="entry name" value="RESPONSE_REGULATORY"/>
    <property type="match status" value="1"/>
</dbReference>
<sequence>MLKAISEVGYPAQAGEETAYRAKVRVLLADDHTILRQGIRILLEAQDDFEVVGEATNGREALELARQYKPDVVLMDISMPEMNGLEATRRIKKELPQVRVVILTMHETEEYLVQILQAGANGYVLKQAADYELIEAVRIANRGDTYLYPRIAALLVTDYLKRLQAKPAGELDPAFESLTAREREILVLIAEGRTNREIAEALTLSIKTVESHRYSLMNKLNAHDRGELVRYAIRVGLIQP</sequence>
<dbReference type="InterPro" id="IPR058245">
    <property type="entry name" value="NreC/VraR/RcsB-like_REC"/>
</dbReference>
<dbReference type="InterPro" id="IPR000792">
    <property type="entry name" value="Tscrpt_reg_LuxR_C"/>
</dbReference>
<evidence type="ECO:0000313" key="9">
    <source>
        <dbReference type="Proteomes" id="UP001431572"/>
    </source>
</evidence>
<dbReference type="InterPro" id="IPR016032">
    <property type="entry name" value="Sig_transdc_resp-reg_C-effctor"/>
</dbReference>
<evidence type="ECO:0000256" key="5">
    <source>
        <dbReference type="PROSITE-ProRule" id="PRU00169"/>
    </source>
</evidence>
<dbReference type="Gene3D" id="3.40.50.2300">
    <property type="match status" value="1"/>
</dbReference>
<evidence type="ECO:0000256" key="1">
    <source>
        <dbReference type="ARBA" id="ARBA00022553"/>
    </source>
</evidence>
<protein>
    <submittedName>
        <fullName evidence="8">Response regulator transcription factor</fullName>
    </submittedName>
</protein>
<feature type="modified residue" description="4-aspartylphosphate" evidence="5">
    <location>
        <position position="76"/>
    </location>
</feature>
<keyword evidence="1 5" id="KW-0597">Phosphoprotein</keyword>
<evidence type="ECO:0000256" key="3">
    <source>
        <dbReference type="ARBA" id="ARBA00023125"/>
    </source>
</evidence>
<evidence type="ECO:0000259" key="7">
    <source>
        <dbReference type="PROSITE" id="PS50110"/>
    </source>
</evidence>
<gene>
    <name evidence="8" type="ORF">OZ401_000474</name>
</gene>
<organism evidence="8 9">
    <name type="scientific">Candidatus Chlorohelix allophototropha</name>
    <dbReference type="NCBI Taxonomy" id="3003348"/>
    <lineage>
        <taxon>Bacteria</taxon>
        <taxon>Bacillati</taxon>
        <taxon>Chloroflexota</taxon>
        <taxon>Chloroflexia</taxon>
        <taxon>Candidatus Chloroheliales</taxon>
        <taxon>Candidatus Chloroheliaceae</taxon>
        <taxon>Candidatus Chlorohelix</taxon>
    </lineage>
</organism>
<dbReference type="Pfam" id="PF00196">
    <property type="entry name" value="GerE"/>
    <property type="match status" value="1"/>
</dbReference>
<dbReference type="EMBL" id="CP128399">
    <property type="protein sequence ID" value="WJW67216.1"/>
    <property type="molecule type" value="Genomic_DNA"/>
</dbReference>
<keyword evidence="9" id="KW-1185">Reference proteome</keyword>
<dbReference type="CDD" id="cd06170">
    <property type="entry name" value="LuxR_C_like"/>
    <property type="match status" value="1"/>
</dbReference>
<dbReference type="PROSITE" id="PS50043">
    <property type="entry name" value="HTH_LUXR_2"/>
    <property type="match status" value="1"/>
</dbReference>
<keyword evidence="3" id="KW-0238">DNA-binding</keyword>
<feature type="domain" description="HTH luxR-type" evidence="6">
    <location>
        <begin position="171"/>
        <end position="236"/>
    </location>
</feature>